<dbReference type="GO" id="GO:0052689">
    <property type="term" value="F:carboxylic ester hydrolase activity"/>
    <property type="evidence" value="ECO:0007669"/>
    <property type="project" value="TreeGrafter"/>
</dbReference>
<evidence type="ECO:0008006" key="4">
    <source>
        <dbReference type="Google" id="ProtNLM"/>
    </source>
</evidence>
<comment type="caution">
    <text evidence="2">The sequence shown here is derived from an EMBL/GenBank/DDBJ whole genome shotgun (WGS) entry which is preliminary data.</text>
</comment>
<dbReference type="SUPFAM" id="SSF53474">
    <property type="entry name" value="alpha/beta-Hydrolases"/>
    <property type="match status" value="1"/>
</dbReference>
<evidence type="ECO:0000256" key="1">
    <source>
        <dbReference type="SAM" id="SignalP"/>
    </source>
</evidence>
<dbReference type="InterPro" id="IPR029058">
    <property type="entry name" value="AB_hydrolase_fold"/>
</dbReference>
<evidence type="ECO:0000313" key="2">
    <source>
        <dbReference type="EMBL" id="MYN10413.1"/>
    </source>
</evidence>
<dbReference type="InterPro" id="IPR053145">
    <property type="entry name" value="AB_hydrolase_Est10"/>
</dbReference>
<keyword evidence="1" id="KW-0732">Signal</keyword>
<dbReference type="PANTHER" id="PTHR43265:SF1">
    <property type="entry name" value="ESTERASE ESTD"/>
    <property type="match status" value="1"/>
</dbReference>
<protein>
    <recommendedName>
        <fullName evidence="4">Prolyl oligopeptidase family serine peptidase</fullName>
    </recommendedName>
</protein>
<proteinExistence type="predicted"/>
<dbReference type="Proteomes" id="UP000450676">
    <property type="component" value="Unassembled WGS sequence"/>
</dbReference>
<gene>
    <name evidence="2" type="ORF">GTP77_24125</name>
</gene>
<feature type="signal peptide" evidence="1">
    <location>
        <begin position="1"/>
        <end position="29"/>
    </location>
</feature>
<dbReference type="RefSeq" id="WP_161074706.1">
    <property type="nucleotide sequence ID" value="NZ_WWCU01000037.1"/>
</dbReference>
<accession>A0A7X4HFQ5</accession>
<dbReference type="AlphaFoldDB" id="A0A7X4HFQ5"/>
<reference evidence="2 3" key="1">
    <citation type="submission" date="2019-12" db="EMBL/GenBank/DDBJ databases">
        <title>Novel species isolated from a subtropical stream in China.</title>
        <authorList>
            <person name="Lu H."/>
        </authorList>
    </citation>
    <scope>NUCLEOTIDE SEQUENCE [LARGE SCALE GENOMIC DNA]</scope>
    <source>
        <strain evidence="2 3">FT127W</strain>
    </source>
</reference>
<evidence type="ECO:0000313" key="3">
    <source>
        <dbReference type="Proteomes" id="UP000450676"/>
    </source>
</evidence>
<organism evidence="2 3">
    <name type="scientific">Pseudoduganella aquatica</name>
    <dbReference type="NCBI Taxonomy" id="2660641"/>
    <lineage>
        <taxon>Bacteria</taxon>
        <taxon>Pseudomonadati</taxon>
        <taxon>Pseudomonadota</taxon>
        <taxon>Betaproteobacteria</taxon>
        <taxon>Burkholderiales</taxon>
        <taxon>Oxalobacteraceae</taxon>
        <taxon>Telluria group</taxon>
        <taxon>Pseudoduganella</taxon>
    </lineage>
</organism>
<dbReference type="PANTHER" id="PTHR43265">
    <property type="entry name" value="ESTERASE ESTD"/>
    <property type="match status" value="1"/>
</dbReference>
<dbReference type="EMBL" id="WWCU01000037">
    <property type="protein sequence ID" value="MYN10413.1"/>
    <property type="molecule type" value="Genomic_DNA"/>
</dbReference>
<name>A0A7X4HFQ5_9BURK</name>
<keyword evidence="3" id="KW-1185">Reference proteome</keyword>
<feature type="chain" id="PRO_5030775254" description="Prolyl oligopeptidase family serine peptidase" evidence="1">
    <location>
        <begin position="30"/>
        <end position="318"/>
    </location>
</feature>
<sequence>MTAVRPHLSRIALPALMAALLAAAVPASAERLLDEASIQIKGEARRYYRLHDTGAPPGSPAIVLVSGSGCNDYSGRFTKYFENYPSTLNLYFLEKPHIAKGDSGEPGSCSEAYNRADTLDRRVADTLEFIAQEPSLQAAKERSLAILGFSEGGQVAPMVAARSRKIGWLAVIGAGGMKQADGFLAFADRGVAPYADFTRKRLEAEFAAIAAEPDSLSKEFFGHPYSYWSSHLFHDPLAEYAQLDIPMVVAMGEQDDAEPVESGRLLKTYFAQRPARDFQFVEYRNAGHSLKAGDKSNIEDFIAALAQWFKGERKAYAR</sequence>
<dbReference type="Gene3D" id="3.40.50.1820">
    <property type="entry name" value="alpha/beta hydrolase"/>
    <property type="match status" value="1"/>
</dbReference>